<dbReference type="InterPro" id="IPR017972">
    <property type="entry name" value="Cyt_P450_CS"/>
</dbReference>
<evidence type="ECO:0000256" key="5">
    <source>
        <dbReference type="ARBA" id="ARBA00023004"/>
    </source>
</evidence>
<evidence type="ECO:0000256" key="1">
    <source>
        <dbReference type="ARBA" id="ARBA00001971"/>
    </source>
</evidence>
<dbReference type="FunFam" id="1.10.630.10:FF:000021">
    <property type="entry name" value="Cytochrome P450 61"/>
    <property type="match status" value="1"/>
</dbReference>
<keyword evidence="7 8" id="KW-0349">Heme</keyword>
<keyword evidence="3 7" id="KW-0479">Metal-binding</keyword>
<dbReference type="GO" id="GO:0004497">
    <property type="term" value="F:monooxygenase activity"/>
    <property type="evidence" value="ECO:0007669"/>
    <property type="project" value="UniProtKB-KW"/>
</dbReference>
<keyword evidence="4 8" id="KW-0560">Oxidoreductase</keyword>
<dbReference type="PANTHER" id="PTHR24286:SF228">
    <property type="entry name" value="C-22 STEROL DESATURASE ERG5"/>
    <property type="match status" value="1"/>
</dbReference>
<comment type="cofactor">
    <cofactor evidence="1 7">
        <name>heme</name>
        <dbReference type="ChEBI" id="CHEBI:30413"/>
    </cofactor>
</comment>
<comment type="caution">
    <text evidence="9">The sequence shown here is derived from an EMBL/GenBank/DDBJ whole genome shotgun (WGS) entry which is preliminary data.</text>
</comment>
<evidence type="ECO:0000256" key="8">
    <source>
        <dbReference type="RuleBase" id="RU000461"/>
    </source>
</evidence>
<name>A0A8H5M1I3_9AGAR</name>
<dbReference type="OrthoDB" id="1372046at2759"/>
<dbReference type="InterPro" id="IPR036396">
    <property type="entry name" value="Cyt_P450_sf"/>
</dbReference>
<evidence type="ECO:0000256" key="2">
    <source>
        <dbReference type="ARBA" id="ARBA00010617"/>
    </source>
</evidence>
<evidence type="ECO:0000256" key="4">
    <source>
        <dbReference type="ARBA" id="ARBA00023002"/>
    </source>
</evidence>
<evidence type="ECO:0000313" key="9">
    <source>
        <dbReference type="EMBL" id="KAF5377226.1"/>
    </source>
</evidence>
<feature type="binding site" description="axial binding residue" evidence="7">
    <location>
        <position position="481"/>
    </location>
    <ligand>
        <name>heme</name>
        <dbReference type="ChEBI" id="CHEBI:30413"/>
    </ligand>
    <ligandPart>
        <name>Fe</name>
        <dbReference type="ChEBI" id="CHEBI:18248"/>
    </ligandPart>
</feature>
<dbReference type="CDD" id="cd11082">
    <property type="entry name" value="CYP61_CYP710"/>
    <property type="match status" value="1"/>
</dbReference>
<dbReference type="GO" id="GO:0016125">
    <property type="term" value="P:sterol metabolic process"/>
    <property type="evidence" value="ECO:0007669"/>
    <property type="project" value="TreeGrafter"/>
</dbReference>
<evidence type="ECO:0000256" key="6">
    <source>
        <dbReference type="ARBA" id="ARBA00039038"/>
    </source>
</evidence>
<evidence type="ECO:0000256" key="7">
    <source>
        <dbReference type="PIRSR" id="PIRSR602403-1"/>
    </source>
</evidence>
<dbReference type="GO" id="GO:0020037">
    <property type="term" value="F:heme binding"/>
    <property type="evidence" value="ECO:0007669"/>
    <property type="project" value="InterPro"/>
</dbReference>
<dbReference type="SUPFAM" id="SSF48264">
    <property type="entry name" value="Cytochrome P450"/>
    <property type="match status" value="1"/>
</dbReference>
<dbReference type="PROSITE" id="PS00086">
    <property type="entry name" value="CYTOCHROME_P450"/>
    <property type="match status" value="1"/>
</dbReference>
<dbReference type="Pfam" id="PF00067">
    <property type="entry name" value="p450"/>
    <property type="match status" value="1"/>
</dbReference>
<dbReference type="EMBL" id="JAACJP010000024">
    <property type="protein sequence ID" value="KAF5377226.1"/>
    <property type="molecule type" value="Genomic_DNA"/>
</dbReference>
<protein>
    <recommendedName>
        <fullName evidence="6">sterol 22-desaturase</fullName>
        <ecNumber evidence="6">1.14.19.41</ecNumber>
    </recommendedName>
</protein>
<keyword evidence="5 7" id="KW-0408">Iron</keyword>
<sequence>MIKQSQGRNSLEFVPTMSANLKDASFAASMPSSTPSAPLYNLTVPALPTFAGGKSATWFWTTTTIIFSLLALEQIVYRYKKRHLPGDKWTIPLIGKFADSMSPTMEGYKKQWDSGALSAISVFNIFIVMASSNEFSRKILNSPSYTEPCLVHSAKQILRPENWVFLNGKEHLSYRRGLNSLFTRRALGIYLPIQESVTRKHFATWLADSAKTPRAQPIMMTARHLNMDASLHVFCGKHISDEAALEISDKYWAITQSLELVNFPLALPGTKVYKAIQARKAAMRWLELAAKRSKESMASGAEPECMLDEWVQILNDPSYKGRREFSDLEMAMVLFSFLFASQDAMSSGLIYGFQHMADNPDMLAKIRAEQATLRQGNYDKPLSLEMIDQMPYLNAFVKESMRVKPPVTMVPYKTTRAFPISDDYTVPVNSMVIPSFYNSLHDPSVFAEPDKLDPERWLDPEGSANKNPKNYIVFGSGPHRCIALEYAHMNIVLVLATAAIMLDMEHEITPESNEVEIIATLFPKDGCRLKFSPRNPDH</sequence>
<keyword evidence="8" id="KW-0503">Monooxygenase</keyword>
<evidence type="ECO:0000313" key="10">
    <source>
        <dbReference type="Proteomes" id="UP000565441"/>
    </source>
</evidence>
<dbReference type="Gene3D" id="1.10.630.10">
    <property type="entry name" value="Cytochrome P450"/>
    <property type="match status" value="1"/>
</dbReference>
<dbReference type="PRINTS" id="PR00465">
    <property type="entry name" value="EP450IV"/>
</dbReference>
<reference evidence="9 10" key="1">
    <citation type="journal article" date="2020" name="ISME J.">
        <title>Uncovering the hidden diversity of litter-decomposition mechanisms in mushroom-forming fungi.</title>
        <authorList>
            <person name="Floudas D."/>
            <person name="Bentzer J."/>
            <person name="Ahren D."/>
            <person name="Johansson T."/>
            <person name="Persson P."/>
            <person name="Tunlid A."/>
        </authorList>
    </citation>
    <scope>NUCLEOTIDE SEQUENCE [LARGE SCALE GENOMIC DNA]</scope>
    <source>
        <strain evidence="9 10">CBS 661.87</strain>
    </source>
</reference>
<comment type="similarity">
    <text evidence="2 8">Belongs to the cytochrome P450 family.</text>
</comment>
<dbReference type="EC" id="1.14.19.41" evidence="6"/>
<gene>
    <name evidence="9" type="ORF">D9615_006347</name>
</gene>
<organism evidence="9 10">
    <name type="scientific">Tricholomella constricta</name>
    <dbReference type="NCBI Taxonomy" id="117010"/>
    <lineage>
        <taxon>Eukaryota</taxon>
        <taxon>Fungi</taxon>
        <taxon>Dikarya</taxon>
        <taxon>Basidiomycota</taxon>
        <taxon>Agaricomycotina</taxon>
        <taxon>Agaricomycetes</taxon>
        <taxon>Agaricomycetidae</taxon>
        <taxon>Agaricales</taxon>
        <taxon>Tricholomatineae</taxon>
        <taxon>Lyophyllaceae</taxon>
        <taxon>Tricholomella</taxon>
    </lineage>
</organism>
<dbReference type="InterPro" id="IPR001128">
    <property type="entry name" value="Cyt_P450"/>
</dbReference>
<dbReference type="Proteomes" id="UP000565441">
    <property type="component" value="Unassembled WGS sequence"/>
</dbReference>
<proteinExistence type="inferred from homology"/>
<dbReference type="AlphaFoldDB" id="A0A8H5M1I3"/>
<keyword evidence="10" id="KW-1185">Reference proteome</keyword>
<dbReference type="GO" id="GO:0000249">
    <property type="term" value="F:C-22 sterol desaturase (NADPH) activity"/>
    <property type="evidence" value="ECO:0007669"/>
    <property type="project" value="UniProtKB-EC"/>
</dbReference>
<accession>A0A8H5M1I3</accession>
<evidence type="ECO:0000256" key="3">
    <source>
        <dbReference type="ARBA" id="ARBA00022723"/>
    </source>
</evidence>
<dbReference type="GO" id="GO:0005506">
    <property type="term" value="F:iron ion binding"/>
    <property type="evidence" value="ECO:0007669"/>
    <property type="project" value="InterPro"/>
</dbReference>
<dbReference type="InterPro" id="IPR002403">
    <property type="entry name" value="Cyt_P450_E_grp-IV"/>
</dbReference>
<dbReference type="PANTHER" id="PTHR24286">
    <property type="entry name" value="CYTOCHROME P450 26"/>
    <property type="match status" value="1"/>
</dbReference>